<evidence type="ECO:0000313" key="2">
    <source>
        <dbReference type="EMBL" id="GLX80104.1"/>
    </source>
</evidence>
<evidence type="ECO:0008006" key="4">
    <source>
        <dbReference type="Google" id="ProtNLM"/>
    </source>
</evidence>
<organism evidence="2 3">
    <name type="scientific">Thalassotalea insulae</name>
    <dbReference type="NCBI Taxonomy" id="2056778"/>
    <lineage>
        <taxon>Bacteria</taxon>
        <taxon>Pseudomonadati</taxon>
        <taxon>Pseudomonadota</taxon>
        <taxon>Gammaproteobacteria</taxon>
        <taxon>Alteromonadales</taxon>
        <taxon>Colwelliaceae</taxon>
        <taxon>Thalassotalea</taxon>
    </lineage>
</organism>
<feature type="chain" id="PRO_5046102561" description="Ig-like domain-containing protein" evidence="1">
    <location>
        <begin position="24"/>
        <end position="652"/>
    </location>
</feature>
<keyword evidence="1" id="KW-0732">Signal</keyword>
<feature type="signal peptide" evidence="1">
    <location>
        <begin position="1"/>
        <end position="23"/>
    </location>
</feature>
<protein>
    <recommendedName>
        <fullName evidence="4">Ig-like domain-containing protein</fullName>
    </recommendedName>
</protein>
<name>A0ABQ6GXR2_9GAMM</name>
<dbReference type="Proteomes" id="UP001157186">
    <property type="component" value="Unassembled WGS sequence"/>
</dbReference>
<gene>
    <name evidence="2" type="ORF">tinsulaeT_34440</name>
</gene>
<proteinExistence type="predicted"/>
<dbReference type="PROSITE" id="PS51257">
    <property type="entry name" value="PROKAR_LIPOPROTEIN"/>
    <property type="match status" value="1"/>
</dbReference>
<reference evidence="2 3" key="1">
    <citation type="submission" date="2023-03" db="EMBL/GenBank/DDBJ databases">
        <title>Draft genome sequence of Thalassotalea insulae KCTC 62186T.</title>
        <authorList>
            <person name="Sawabe T."/>
        </authorList>
    </citation>
    <scope>NUCLEOTIDE SEQUENCE [LARGE SCALE GENOMIC DNA]</scope>
    <source>
        <strain evidence="2 3">KCTC 62186</strain>
    </source>
</reference>
<evidence type="ECO:0000256" key="1">
    <source>
        <dbReference type="SAM" id="SignalP"/>
    </source>
</evidence>
<accession>A0ABQ6GXR2</accession>
<evidence type="ECO:0000313" key="3">
    <source>
        <dbReference type="Proteomes" id="UP001157186"/>
    </source>
</evidence>
<keyword evidence="3" id="KW-1185">Reference proteome</keyword>
<comment type="caution">
    <text evidence="2">The sequence shown here is derived from an EMBL/GenBank/DDBJ whole genome shotgun (WGS) entry which is preliminary data.</text>
</comment>
<dbReference type="RefSeq" id="WP_284246065.1">
    <property type="nucleotide sequence ID" value="NZ_BSST01000001.1"/>
</dbReference>
<sequence length="652" mass="73481">MNNRLAIFSLSLLLIACNGSSGSTVTPTTPINTSEPIDTNIVQPDKEIYIGQSTELILLAPDEKISDIQWQQTSGEPLTFYADTSKAIGFTPLVAGDYSFTVSYKNENAQPQQLSYQFSVAQNQALLTARLGHAVIEGNGVSLISYPVTTDNGITIDPASLNWRQTEGPAVTYTDNDTQGKVAVFFDAPAVDKDTLLQFTVSGEANGESYSDNIAILVENSDIPVASSNDSPFSDRKAKVFLYNASSPAGQTLIDCVYSNKASYDNSCTLSQTPLIAHISESPTIDDIMDRVIVSHQWMGDQFKQFLQSYDNQHHDFKNLLRATTAIVISYDIRPSFYHPYTGAIYLDPSDLWETPEQRDTINQAPDYRAAFGSELQFEMPWRYVKNNEYANYYAPISYRLSRSLSSALYDMASLLYHELAHANDFFPSTSWHSISKTKSLLKIVNERFYQQQIQSDNLQQVYPLDPLYPDDANELTQLAQVRFHGETASEQQQAYTPDDIANMFKTEGAPQFYSYSSTREDYAILFDGFMMQVRYNVLRDVAVSDQAYQQIFWGQRGRIGESWIKPRVEFVSSRILPELTLVSDYVNALAPPQALDISKDWSGSLVIEQPNEIKPNTLAEHLLKQSKPQDPRLVPQDGIDRHQQNRRFIYK</sequence>
<dbReference type="EMBL" id="BSST01000001">
    <property type="protein sequence ID" value="GLX80104.1"/>
    <property type="molecule type" value="Genomic_DNA"/>
</dbReference>